<keyword evidence="8" id="KW-1185">Reference proteome</keyword>
<dbReference type="Gene3D" id="3.40.710.10">
    <property type="entry name" value="DD-peptidase/beta-lactamase superfamily"/>
    <property type="match status" value="1"/>
</dbReference>
<dbReference type="OrthoDB" id="9784149at2"/>
<dbReference type="GO" id="GO:0008800">
    <property type="term" value="F:beta-lactamase activity"/>
    <property type="evidence" value="ECO:0007669"/>
    <property type="project" value="UniProtKB-EC"/>
</dbReference>
<dbReference type="InterPro" id="IPR012338">
    <property type="entry name" value="Beta-lactam/transpept-like"/>
</dbReference>
<dbReference type="Proteomes" id="UP000054859">
    <property type="component" value="Unassembled WGS sequence"/>
</dbReference>
<comment type="catalytic activity">
    <reaction evidence="1">
        <text>a beta-lactam + H2O = a substituted beta-amino acid</text>
        <dbReference type="Rhea" id="RHEA:20401"/>
        <dbReference type="ChEBI" id="CHEBI:15377"/>
        <dbReference type="ChEBI" id="CHEBI:35627"/>
        <dbReference type="ChEBI" id="CHEBI:140347"/>
        <dbReference type="EC" id="3.5.2.6"/>
    </reaction>
</comment>
<proteinExistence type="inferred from homology"/>
<dbReference type="KEGG" id="ladl:NCTC12735_01059"/>
<geneLocation type="plasmid" evidence="7 9">
    <name>13</name>
</geneLocation>
<name>A0A0W0R1T6_9GAMM</name>
<evidence type="ECO:0000313" key="8">
    <source>
        <dbReference type="Proteomes" id="UP000054859"/>
    </source>
</evidence>
<accession>A0A0W0R1T6</accession>
<evidence type="ECO:0000259" key="5">
    <source>
        <dbReference type="Pfam" id="PF13354"/>
    </source>
</evidence>
<dbReference type="PANTHER" id="PTHR35333">
    <property type="entry name" value="BETA-LACTAMASE"/>
    <property type="match status" value="1"/>
</dbReference>
<feature type="chain" id="PRO_5033727704" description="beta-lactamase" evidence="4">
    <location>
        <begin position="20"/>
        <end position="293"/>
    </location>
</feature>
<dbReference type="PATRIC" id="fig|45056.6.peg.1625"/>
<dbReference type="AlphaFoldDB" id="A0A0W0R1T6"/>
<dbReference type="EMBL" id="LNKA01000010">
    <property type="protein sequence ID" value="KTC65052.1"/>
    <property type="molecule type" value="Genomic_DNA"/>
</dbReference>
<keyword evidence="6" id="KW-0378">Hydrolase</keyword>
<dbReference type="Proteomes" id="UP000281170">
    <property type="component" value="Plasmid 13"/>
</dbReference>
<evidence type="ECO:0000313" key="6">
    <source>
        <dbReference type="EMBL" id="KTC65052.1"/>
    </source>
</evidence>
<dbReference type="RefSeq" id="WP_058462654.1">
    <property type="nucleotide sequence ID" value="NZ_CAAAHS010000009.1"/>
</dbReference>
<dbReference type="NCBIfam" id="NF033103">
    <property type="entry name" value="bla_class_A"/>
    <property type="match status" value="1"/>
</dbReference>
<dbReference type="Pfam" id="PF13354">
    <property type="entry name" value="Beta-lactamase2"/>
    <property type="match status" value="1"/>
</dbReference>
<evidence type="ECO:0000256" key="3">
    <source>
        <dbReference type="ARBA" id="ARBA00012865"/>
    </source>
</evidence>
<dbReference type="InterPro" id="IPR000871">
    <property type="entry name" value="Beta-lactam_class-A"/>
</dbReference>
<keyword evidence="7" id="KW-0614">Plasmid</keyword>
<reference evidence="7 9" key="2">
    <citation type="submission" date="2018-12" db="EMBL/GenBank/DDBJ databases">
        <authorList>
            <consortium name="Pathogen Informatics"/>
        </authorList>
    </citation>
    <scope>NUCLEOTIDE SEQUENCE [LARGE SCALE GENOMIC DNA]</scope>
    <source>
        <strain evidence="7 9">NCTC12735</strain>
        <plasmid evidence="9">13</plasmid>
    </source>
</reference>
<evidence type="ECO:0000256" key="1">
    <source>
        <dbReference type="ARBA" id="ARBA00001526"/>
    </source>
</evidence>
<comment type="similarity">
    <text evidence="2">Belongs to the class-A beta-lactamase family.</text>
</comment>
<reference evidence="6 8" key="1">
    <citation type="submission" date="2015-11" db="EMBL/GenBank/DDBJ databases">
        <title>Identification of large and diverse effector repertoires of 38 Legionella species.</title>
        <authorList>
            <person name="Burstein D."/>
            <person name="Amaro F."/>
            <person name="Zusman T."/>
            <person name="Lifshitz Z."/>
            <person name="Cohen O."/>
            <person name="Gilbert J.A."/>
            <person name="Pupko T."/>
            <person name="Shuman H.A."/>
            <person name="Segal G."/>
        </authorList>
    </citation>
    <scope>NUCLEOTIDE SEQUENCE [LARGE SCALE GENOMIC DNA]</scope>
    <source>
        <strain evidence="6 8">1762-AUS-E</strain>
    </source>
</reference>
<evidence type="ECO:0000313" key="7">
    <source>
        <dbReference type="EMBL" id="VEH85429.1"/>
    </source>
</evidence>
<dbReference type="PANTHER" id="PTHR35333:SF3">
    <property type="entry name" value="BETA-LACTAMASE-TYPE TRANSPEPTIDASE FOLD CONTAINING PROTEIN"/>
    <property type="match status" value="1"/>
</dbReference>
<feature type="signal peptide" evidence="4">
    <location>
        <begin position="1"/>
        <end position="19"/>
    </location>
</feature>
<dbReference type="GO" id="GO:0030655">
    <property type="term" value="P:beta-lactam antibiotic catabolic process"/>
    <property type="evidence" value="ECO:0007669"/>
    <property type="project" value="InterPro"/>
</dbReference>
<protein>
    <recommendedName>
        <fullName evidence="3">beta-lactamase</fullName>
        <ecNumber evidence="3">3.5.2.6</ecNumber>
    </recommendedName>
</protein>
<dbReference type="GO" id="GO:0046677">
    <property type="term" value="P:response to antibiotic"/>
    <property type="evidence" value="ECO:0007669"/>
    <property type="project" value="InterPro"/>
</dbReference>
<dbReference type="STRING" id="45056.Lade_1575"/>
<evidence type="ECO:0000256" key="2">
    <source>
        <dbReference type="ARBA" id="ARBA00009009"/>
    </source>
</evidence>
<sequence>MLRILVKISLLLFTFTTYANNDELLKSIEKIENSTNARIGFFAINTANNTTLHYRADERFPMGCTSKVIGVAAVLHKSMHDENLLSKSIHYTKDDLTNWTPITEKNVNAGMSIQALCAAAISYSDNTAMNLLVKQLGGLDEINGFARTLHNDSFRQDHNWPEEALSGGKDISDSSTPRDMARSVQRLVIGNHLNNYQKDLLIQWLKANTTGDQKIRAGVPKDWVVGDKTGTGSLYGTTNDIAVIWPPHCQPIVLAIYYTNKNKKAPIRNDIVASVTKMVIQDLAKNDACLAKT</sequence>
<dbReference type="SUPFAM" id="SSF56601">
    <property type="entry name" value="beta-lactamase/transpeptidase-like"/>
    <property type="match status" value="1"/>
</dbReference>
<dbReference type="InterPro" id="IPR045155">
    <property type="entry name" value="Beta-lactam_cat"/>
</dbReference>
<dbReference type="EC" id="3.5.2.6" evidence="3"/>
<keyword evidence="4" id="KW-0732">Signal</keyword>
<dbReference type="EMBL" id="LR134422">
    <property type="protein sequence ID" value="VEH85429.1"/>
    <property type="molecule type" value="Genomic_DNA"/>
</dbReference>
<gene>
    <name evidence="7" type="primary">bla</name>
    <name evidence="6" type="ORF">Lade_1575</name>
    <name evidence="7" type="ORF">NCTC12735_01059</name>
</gene>
<feature type="domain" description="Beta-lactamase class A catalytic" evidence="5">
    <location>
        <begin position="41"/>
        <end position="257"/>
    </location>
</feature>
<evidence type="ECO:0000256" key="4">
    <source>
        <dbReference type="SAM" id="SignalP"/>
    </source>
</evidence>
<organism evidence="6 8">
    <name type="scientific">Legionella adelaidensis</name>
    <dbReference type="NCBI Taxonomy" id="45056"/>
    <lineage>
        <taxon>Bacteria</taxon>
        <taxon>Pseudomonadati</taxon>
        <taxon>Pseudomonadota</taxon>
        <taxon>Gammaproteobacteria</taxon>
        <taxon>Legionellales</taxon>
        <taxon>Legionellaceae</taxon>
        <taxon>Legionella</taxon>
    </lineage>
</organism>
<evidence type="ECO:0000313" key="9">
    <source>
        <dbReference type="Proteomes" id="UP000281170"/>
    </source>
</evidence>
<dbReference type="PRINTS" id="PR00118">
    <property type="entry name" value="BLACTAMASEA"/>
</dbReference>